<dbReference type="GO" id="GO:0005524">
    <property type="term" value="F:ATP binding"/>
    <property type="evidence" value="ECO:0007669"/>
    <property type="project" value="UniProtKB-KW"/>
</dbReference>
<dbReference type="Pfam" id="PF13589">
    <property type="entry name" value="HATPase_c_3"/>
    <property type="match status" value="1"/>
</dbReference>
<evidence type="ECO:0000256" key="4">
    <source>
        <dbReference type="ARBA" id="ARBA00023186"/>
    </source>
</evidence>
<keyword evidence="2" id="KW-0547">Nucleotide-binding</keyword>
<dbReference type="EMBL" id="LYBM01000061">
    <property type="protein sequence ID" value="ODA29873.1"/>
    <property type="molecule type" value="Genomic_DNA"/>
</dbReference>
<evidence type="ECO:0000313" key="6">
    <source>
        <dbReference type="EMBL" id="ODA29873.1"/>
    </source>
</evidence>
<dbReference type="Proteomes" id="UP000094936">
    <property type="component" value="Unassembled WGS sequence"/>
</dbReference>
<dbReference type="RefSeq" id="WP_068905405.1">
    <property type="nucleotide sequence ID" value="NZ_JBHUIF010000013.1"/>
</dbReference>
<dbReference type="InterPro" id="IPR020575">
    <property type="entry name" value="Hsp90_N"/>
</dbReference>
<sequence>MSSYEKTTLWQSSLSQQLEYDEHAKEREIFRANFEKFHNNAALLAQEIIRDLPDYTVHDITHIDALWEMASLICGDDYKLNPAEAFVLGGAFLIHDLGMGLAAYPEGVSELKSTLLWKDTYAHLERKKPELSSDALEKEVIETVLRELHAKHAEKLALISWGDNNEFKLIDDPELREAYGHIIGKIAHSHWWNAEELVENFPQRLGAFGGMPNEWGIDTIKLACILRVSDASHIDSRRAPARLRALRNPNDFASMHWLFQQRLYQPRLETERLVYTSKASFSVDESQSWWLCFETIKMIDNELRLVDSILADNNKQRLKARGVAGANNINTLIRLVGTAGWHPIDASVQVGDVAKLVKNLGGEQLYGDNSQVPLRELIQNACDAVRARRFMEDEDEDWGRVTVTAGEDDSGLFIEVEDTGIGMSIDVLCGPFLDFGNSFWGTPLMHKELPGLESKGFSSTGRYGVGFFSCFMWGNKVRVTTRRFEDARQNSKVLEFDGGLVNRPILRDANNYEYIKEGGTRVRVYLSDEINIKEITTIYNYSMKRSSDLSTIVTHLCPTVDVDIYVRDLTESKPKRIIKANDWKTLSDRSFIQRVLSINDEEINEKLSTLIELTSHIDNIYLGDKIIGRGFLYPIYQYIEGLNLSGVVTLGGFRATNISQFIGFLNGYSSRASRDNAVPLAQFEHISNWIEKQEEYINSYYKDSKHVQSTETQLAISNTFLSYAYNPKNLVVAADNNGPMKIEELKEKIRSNKKIILVERHYIIGPYGISQNDICINDNVIWTDSQFSYPLASLLNIGTKIREWPYEENSNRKNKTLFSIVLQEILTYLGINHDNFSLKENEKNVLIGEVNGKDFFCEGFEFSLD</sequence>
<evidence type="ECO:0000256" key="1">
    <source>
        <dbReference type="ARBA" id="ARBA00008239"/>
    </source>
</evidence>
<dbReference type="PANTHER" id="PTHR11528">
    <property type="entry name" value="HEAT SHOCK PROTEIN 90 FAMILY MEMBER"/>
    <property type="match status" value="1"/>
</dbReference>
<reference evidence="6 7" key="1">
    <citation type="submission" date="2016-05" db="EMBL/GenBank/DDBJ databases">
        <title>Genomic Taxonomy of the Vibrionaceae.</title>
        <authorList>
            <person name="Gomez-Gil B."/>
            <person name="Enciso-Ibarra J."/>
        </authorList>
    </citation>
    <scope>NUCLEOTIDE SEQUENCE [LARGE SCALE GENOMIC DNA]</scope>
    <source>
        <strain evidence="6 7">CAIM 1920</strain>
    </source>
</reference>
<dbReference type="STRING" id="1080227.A8L45_21475"/>
<comment type="similarity">
    <text evidence="1">Belongs to the heat shock protein 90 family.</text>
</comment>
<dbReference type="PRINTS" id="PR00775">
    <property type="entry name" value="HEATSHOCK90"/>
</dbReference>
<dbReference type="AlphaFoldDB" id="A0A1C3E9G9"/>
<keyword evidence="7" id="KW-1185">Reference proteome</keyword>
<organism evidence="6 7">
    <name type="scientific">Veronia pacifica</name>
    <dbReference type="NCBI Taxonomy" id="1080227"/>
    <lineage>
        <taxon>Bacteria</taxon>
        <taxon>Pseudomonadati</taxon>
        <taxon>Pseudomonadota</taxon>
        <taxon>Gammaproteobacteria</taxon>
        <taxon>Vibrionales</taxon>
        <taxon>Vibrionaceae</taxon>
        <taxon>Veronia</taxon>
    </lineage>
</organism>
<evidence type="ECO:0000256" key="2">
    <source>
        <dbReference type="ARBA" id="ARBA00022741"/>
    </source>
</evidence>
<dbReference type="InterPro" id="IPR056471">
    <property type="entry name" value="HD-CE"/>
</dbReference>
<accession>A0A1C3E9G9</accession>
<feature type="domain" description="HD-CE" evidence="5">
    <location>
        <begin position="52"/>
        <end position="304"/>
    </location>
</feature>
<evidence type="ECO:0000259" key="5">
    <source>
        <dbReference type="Pfam" id="PF24391"/>
    </source>
</evidence>
<keyword evidence="3" id="KW-0067">ATP-binding</keyword>
<gene>
    <name evidence="6" type="ORF">A8L45_21475</name>
</gene>
<evidence type="ECO:0000256" key="3">
    <source>
        <dbReference type="ARBA" id="ARBA00022840"/>
    </source>
</evidence>
<comment type="caution">
    <text evidence="6">The sequence shown here is derived from an EMBL/GenBank/DDBJ whole genome shotgun (WGS) entry which is preliminary data.</text>
</comment>
<evidence type="ECO:0000313" key="7">
    <source>
        <dbReference type="Proteomes" id="UP000094936"/>
    </source>
</evidence>
<dbReference type="GO" id="GO:0016887">
    <property type="term" value="F:ATP hydrolysis activity"/>
    <property type="evidence" value="ECO:0007669"/>
    <property type="project" value="InterPro"/>
</dbReference>
<dbReference type="InterPro" id="IPR036890">
    <property type="entry name" value="HATPase_C_sf"/>
</dbReference>
<dbReference type="OrthoDB" id="9802640at2"/>
<proteinExistence type="inferred from homology"/>
<dbReference type="GO" id="GO:0140662">
    <property type="term" value="F:ATP-dependent protein folding chaperone"/>
    <property type="evidence" value="ECO:0007669"/>
    <property type="project" value="InterPro"/>
</dbReference>
<protein>
    <recommendedName>
        <fullName evidence="5">HD-CE domain-containing protein</fullName>
    </recommendedName>
</protein>
<name>A0A1C3E9G9_9GAMM</name>
<dbReference type="GO" id="GO:0051082">
    <property type="term" value="F:unfolded protein binding"/>
    <property type="evidence" value="ECO:0007669"/>
    <property type="project" value="InterPro"/>
</dbReference>
<dbReference type="Gene3D" id="3.30.565.10">
    <property type="entry name" value="Histidine kinase-like ATPase, C-terminal domain"/>
    <property type="match status" value="1"/>
</dbReference>
<keyword evidence="4" id="KW-0143">Chaperone</keyword>
<dbReference type="SUPFAM" id="SSF55874">
    <property type="entry name" value="ATPase domain of HSP90 chaperone/DNA topoisomerase II/histidine kinase"/>
    <property type="match status" value="1"/>
</dbReference>
<dbReference type="Pfam" id="PF24391">
    <property type="entry name" value="HD-CE"/>
    <property type="match status" value="1"/>
</dbReference>
<dbReference type="InterPro" id="IPR001404">
    <property type="entry name" value="Hsp90_fam"/>
</dbReference>